<dbReference type="RefSeq" id="WP_013566851.1">
    <property type="nucleotide sequence ID" value="NC_014963.1"/>
</dbReference>
<keyword evidence="9" id="KW-1185">Reference proteome</keyword>
<keyword evidence="6" id="KW-0472">Membrane</keyword>
<dbReference type="PANTHER" id="PTHR30026">
    <property type="entry name" value="OUTER MEMBRANE PROTEIN TOLC"/>
    <property type="match status" value="1"/>
</dbReference>
<dbReference type="GO" id="GO:1990281">
    <property type="term" value="C:efflux pump complex"/>
    <property type="evidence" value="ECO:0007669"/>
    <property type="project" value="TreeGrafter"/>
</dbReference>
<name>E8V0Q5_TERSS</name>
<protein>
    <submittedName>
        <fullName evidence="8">Outer membrane efflux protein</fullName>
    </submittedName>
</protein>
<dbReference type="Proteomes" id="UP000006844">
    <property type="component" value="Chromosome"/>
</dbReference>
<dbReference type="STRING" id="401053.AciPR4_0280"/>
<dbReference type="HOGENOM" id="CLU_634488_0_0_0"/>
<keyword evidence="4" id="KW-1134">Transmembrane beta strand</keyword>
<evidence type="ECO:0000313" key="9">
    <source>
        <dbReference type="Proteomes" id="UP000006844"/>
    </source>
</evidence>
<dbReference type="Pfam" id="PF02321">
    <property type="entry name" value="OEP"/>
    <property type="match status" value="1"/>
</dbReference>
<dbReference type="GO" id="GO:0009279">
    <property type="term" value="C:cell outer membrane"/>
    <property type="evidence" value="ECO:0007669"/>
    <property type="project" value="UniProtKB-SubCell"/>
</dbReference>
<evidence type="ECO:0000256" key="1">
    <source>
        <dbReference type="ARBA" id="ARBA00004442"/>
    </source>
</evidence>
<evidence type="ECO:0000256" key="7">
    <source>
        <dbReference type="ARBA" id="ARBA00023237"/>
    </source>
</evidence>
<dbReference type="AlphaFoldDB" id="E8V0Q5"/>
<dbReference type="SUPFAM" id="SSF56954">
    <property type="entry name" value="Outer membrane efflux proteins (OEP)"/>
    <property type="match status" value="1"/>
</dbReference>
<gene>
    <name evidence="8" type="ordered locus">AciPR4_0280</name>
</gene>
<comment type="similarity">
    <text evidence="2">Belongs to the outer membrane factor (OMF) (TC 1.B.17) family.</text>
</comment>
<dbReference type="OrthoDB" id="113473at2"/>
<proteinExistence type="inferred from homology"/>
<keyword evidence="7" id="KW-0998">Cell outer membrane</keyword>
<comment type="subcellular location">
    <subcellularLocation>
        <location evidence="1">Cell outer membrane</location>
    </subcellularLocation>
</comment>
<dbReference type="EMBL" id="CP002467">
    <property type="protein sequence ID" value="ADV81118.1"/>
    <property type="molecule type" value="Genomic_DNA"/>
</dbReference>
<keyword evidence="3" id="KW-0813">Transport</keyword>
<evidence type="ECO:0000256" key="5">
    <source>
        <dbReference type="ARBA" id="ARBA00022692"/>
    </source>
</evidence>
<evidence type="ECO:0000256" key="6">
    <source>
        <dbReference type="ARBA" id="ARBA00023136"/>
    </source>
</evidence>
<evidence type="ECO:0000313" key="8">
    <source>
        <dbReference type="EMBL" id="ADV81118.1"/>
    </source>
</evidence>
<evidence type="ECO:0000256" key="4">
    <source>
        <dbReference type="ARBA" id="ARBA00022452"/>
    </source>
</evidence>
<dbReference type="GO" id="GO:0015288">
    <property type="term" value="F:porin activity"/>
    <property type="evidence" value="ECO:0007669"/>
    <property type="project" value="TreeGrafter"/>
</dbReference>
<accession>E8V0Q5</accession>
<sequence length="456" mass="49983">MASHDSRTSRSLRLLSLGRLLAVSVALLSPALSAKGQISFTSAIDLSLRNSPRVKVAEDDVRKAQAVLLETKSVFIPSIVAGGGAGASSGITLNVPTIFTINAQSLVFNSSQRDYIRAARSGLEAATLALTNVREQIAEDAAVSYLSLDRTQKREGAMADEYRFAVRLVAIVQERFDAGLDTDRELKKARRTLVQIRLLQLQLEDEKASLRDHLARLTGLPGSNLETVPESVPSSAAFRAPEKASADAYRDTPEVLSAQANARAKWQTAFGDSRYTWRPQITFDAQYGRISPINNVSTYYNLNGNYNTLAAGIQIQLPFLDRTRRAKGREAMADAQHAAHELDFLRDQQGESRLKVSHNVAELEAKVELAELDAGIAQDDLNAMSVQVKADGGNSAPPMTPKDEQNVHIQERQRFIDSLDAKLQLQEAEISLLRQTTGLNEWLRSLVVTTVAPVPR</sequence>
<dbReference type="eggNOG" id="COG1538">
    <property type="taxonomic scope" value="Bacteria"/>
</dbReference>
<reference evidence="8 9" key="1">
    <citation type="journal article" date="2012" name="Stand. Genomic Sci.">
        <title>Complete genome sequence of Terriglobus saanensis type strain SP1PR4(T), an Acidobacteria from tundra soil.</title>
        <authorList>
            <person name="Rawat S.R."/>
            <person name="Mannisto M.K."/>
            <person name="Starovoytov V."/>
            <person name="Goodwin L."/>
            <person name="Nolan M."/>
            <person name="Hauser L."/>
            <person name="Land M."/>
            <person name="Davenport K.W."/>
            <person name="Woyke T."/>
            <person name="Haggblom M.M."/>
        </authorList>
    </citation>
    <scope>NUCLEOTIDE SEQUENCE</scope>
    <source>
        <strain evidence="9">ATCC BAA-1853 / DSM 23119 / SP1PR4</strain>
    </source>
</reference>
<keyword evidence="5" id="KW-0812">Transmembrane</keyword>
<dbReference type="PANTHER" id="PTHR30026:SF20">
    <property type="entry name" value="OUTER MEMBRANE PROTEIN TOLC"/>
    <property type="match status" value="1"/>
</dbReference>
<organism evidence="8 9">
    <name type="scientific">Terriglobus saanensis (strain ATCC BAA-1853 / DSM 23119 / SP1PR4)</name>
    <dbReference type="NCBI Taxonomy" id="401053"/>
    <lineage>
        <taxon>Bacteria</taxon>
        <taxon>Pseudomonadati</taxon>
        <taxon>Acidobacteriota</taxon>
        <taxon>Terriglobia</taxon>
        <taxon>Terriglobales</taxon>
        <taxon>Acidobacteriaceae</taxon>
        <taxon>Terriglobus</taxon>
    </lineage>
</organism>
<dbReference type="Gene3D" id="1.20.1600.10">
    <property type="entry name" value="Outer membrane efflux proteins (OEP)"/>
    <property type="match status" value="1"/>
</dbReference>
<dbReference type="InterPro" id="IPR051906">
    <property type="entry name" value="TolC-like"/>
</dbReference>
<dbReference type="GO" id="GO:0015562">
    <property type="term" value="F:efflux transmembrane transporter activity"/>
    <property type="evidence" value="ECO:0007669"/>
    <property type="project" value="InterPro"/>
</dbReference>
<evidence type="ECO:0000256" key="2">
    <source>
        <dbReference type="ARBA" id="ARBA00007613"/>
    </source>
</evidence>
<evidence type="ECO:0000256" key="3">
    <source>
        <dbReference type="ARBA" id="ARBA00022448"/>
    </source>
</evidence>
<dbReference type="InterPro" id="IPR003423">
    <property type="entry name" value="OMP_efflux"/>
</dbReference>
<dbReference type="KEGG" id="tsa:AciPR4_0280"/>